<dbReference type="EMBL" id="KN744418">
    <property type="protein sequence ID" value="KIH52142.1"/>
    <property type="molecule type" value="Genomic_DNA"/>
</dbReference>
<dbReference type="Gene3D" id="3.10.100.10">
    <property type="entry name" value="Mannose-Binding Protein A, subunit A"/>
    <property type="match status" value="1"/>
</dbReference>
<feature type="domain" description="C-type lectin" evidence="2">
    <location>
        <begin position="52"/>
        <end position="83"/>
    </location>
</feature>
<evidence type="ECO:0000313" key="3">
    <source>
        <dbReference type="EMBL" id="KIH52142.1"/>
    </source>
</evidence>
<dbReference type="Pfam" id="PF00059">
    <property type="entry name" value="Lectin_C"/>
    <property type="match status" value="1"/>
</dbReference>
<proteinExistence type="predicted"/>
<feature type="chain" id="PRO_5002146923" description="C-type lectin domain-containing protein" evidence="1">
    <location>
        <begin position="23"/>
        <end position="94"/>
    </location>
</feature>
<dbReference type="CDD" id="cd00037">
    <property type="entry name" value="CLECT"/>
    <property type="match status" value="1"/>
</dbReference>
<dbReference type="SUPFAM" id="SSF56436">
    <property type="entry name" value="C-type lectin-like"/>
    <property type="match status" value="1"/>
</dbReference>
<keyword evidence="4" id="KW-1185">Reference proteome</keyword>
<dbReference type="InterPro" id="IPR001304">
    <property type="entry name" value="C-type_lectin-like"/>
</dbReference>
<dbReference type="InterPro" id="IPR016187">
    <property type="entry name" value="CTDL_fold"/>
</dbReference>
<evidence type="ECO:0000313" key="4">
    <source>
        <dbReference type="Proteomes" id="UP000054047"/>
    </source>
</evidence>
<dbReference type="Proteomes" id="UP000054047">
    <property type="component" value="Unassembled WGS sequence"/>
</dbReference>
<reference evidence="3 4" key="1">
    <citation type="submission" date="2013-12" db="EMBL/GenBank/DDBJ databases">
        <title>Draft genome of the parsitic nematode Ancylostoma duodenale.</title>
        <authorList>
            <person name="Mitreva M."/>
        </authorList>
    </citation>
    <scope>NUCLEOTIDE SEQUENCE [LARGE SCALE GENOMIC DNA]</scope>
    <source>
        <strain evidence="3 4">Zhejiang</strain>
    </source>
</reference>
<accession>A0A0C2CQR7</accession>
<dbReference type="OrthoDB" id="7357196at2759"/>
<protein>
    <recommendedName>
        <fullName evidence="2">C-type lectin domain-containing protein</fullName>
    </recommendedName>
</protein>
<feature type="signal peptide" evidence="1">
    <location>
        <begin position="1"/>
        <end position="22"/>
    </location>
</feature>
<gene>
    <name evidence="3" type="ORF">ANCDUO_17758</name>
</gene>
<dbReference type="InterPro" id="IPR016186">
    <property type="entry name" value="C-type_lectin-like/link_sf"/>
</dbReference>
<keyword evidence="1" id="KW-0732">Signal</keyword>
<organism evidence="3 4">
    <name type="scientific">Ancylostoma duodenale</name>
    <dbReference type="NCBI Taxonomy" id="51022"/>
    <lineage>
        <taxon>Eukaryota</taxon>
        <taxon>Metazoa</taxon>
        <taxon>Ecdysozoa</taxon>
        <taxon>Nematoda</taxon>
        <taxon>Chromadorea</taxon>
        <taxon>Rhabditida</taxon>
        <taxon>Rhabditina</taxon>
        <taxon>Rhabditomorpha</taxon>
        <taxon>Strongyloidea</taxon>
        <taxon>Ancylostomatidae</taxon>
        <taxon>Ancylostomatinae</taxon>
        <taxon>Ancylostoma</taxon>
    </lineage>
</organism>
<name>A0A0C2CQR7_9BILA</name>
<evidence type="ECO:0000259" key="2">
    <source>
        <dbReference type="Pfam" id="PF00059"/>
    </source>
</evidence>
<evidence type="ECO:0000256" key="1">
    <source>
        <dbReference type="SAM" id="SignalP"/>
    </source>
</evidence>
<sequence length="94" mass="10811">MVAAWMILTIASVLFPVKEVNAHVCAGGYMYWKANKYLGYEYRMICWTGLISVDVAQKQCQHEGGQLASIHSRYENDFVTSMFYEVDVTVKTFR</sequence>
<dbReference type="AlphaFoldDB" id="A0A0C2CQR7"/>